<keyword evidence="1" id="KW-0732">Signal</keyword>
<evidence type="ECO:0000313" key="2">
    <source>
        <dbReference type="EMBL" id="KRG71935.1"/>
    </source>
</evidence>
<gene>
    <name evidence="2" type="ORF">ABB29_00215</name>
</gene>
<dbReference type="PATRIC" id="fig|344882.3.peg.43"/>
<dbReference type="Gene3D" id="3.30.1150.10">
    <property type="match status" value="1"/>
</dbReference>
<dbReference type="AlphaFoldDB" id="A0A0R0CPY3"/>
<reference evidence="2 3" key="1">
    <citation type="submission" date="2015-05" db="EMBL/GenBank/DDBJ databases">
        <title>Genome sequencing and analysis of members of genus Stenotrophomonas.</title>
        <authorList>
            <person name="Patil P.P."/>
            <person name="Midha S."/>
            <person name="Patil P.B."/>
        </authorList>
    </citation>
    <scope>NUCLEOTIDE SEQUENCE [LARGE SCALE GENOMIC DNA]</scope>
    <source>
        <strain evidence="2 3">DSM 21858</strain>
    </source>
</reference>
<evidence type="ECO:0000313" key="3">
    <source>
        <dbReference type="Proteomes" id="UP000052052"/>
    </source>
</evidence>
<protein>
    <recommendedName>
        <fullName evidence="4">Protein tonB</fullName>
    </recommendedName>
</protein>
<feature type="signal peptide" evidence="1">
    <location>
        <begin position="1"/>
        <end position="26"/>
    </location>
</feature>
<accession>A0A0R0CPY3</accession>
<dbReference type="EMBL" id="LDJL01000001">
    <property type="protein sequence ID" value="KRG71935.1"/>
    <property type="molecule type" value="Genomic_DNA"/>
</dbReference>
<evidence type="ECO:0000256" key="1">
    <source>
        <dbReference type="SAM" id="SignalP"/>
    </source>
</evidence>
<comment type="caution">
    <text evidence="2">The sequence shown here is derived from an EMBL/GenBank/DDBJ whole genome shotgun (WGS) entry which is preliminary data.</text>
</comment>
<organism evidence="2 3">
    <name type="scientific">Pseudoxanthomonas dokdonensis</name>
    <dbReference type="NCBI Taxonomy" id="344882"/>
    <lineage>
        <taxon>Bacteria</taxon>
        <taxon>Pseudomonadati</taxon>
        <taxon>Pseudomonadota</taxon>
        <taxon>Gammaproteobacteria</taxon>
        <taxon>Lysobacterales</taxon>
        <taxon>Lysobacteraceae</taxon>
        <taxon>Pseudoxanthomonas</taxon>
    </lineage>
</organism>
<evidence type="ECO:0008006" key="4">
    <source>
        <dbReference type="Google" id="ProtNLM"/>
    </source>
</evidence>
<keyword evidence="3" id="KW-1185">Reference proteome</keyword>
<name>A0A0R0CPY3_9GAMM</name>
<proteinExistence type="predicted"/>
<dbReference type="STRING" id="344882.ABB29_00215"/>
<dbReference type="Proteomes" id="UP000052052">
    <property type="component" value="Unassembled WGS sequence"/>
</dbReference>
<feature type="chain" id="PRO_5006394451" description="Protein tonB" evidence="1">
    <location>
        <begin position="27"/>
        <end position="296"/>
    </location>
</feature>
<sequence length="296" mass="32844">MNVMIKAWTGLLLMMWVLCGSADASAAGKSDLIKQIEASILLTGTIDVDLLGEVKSYHLNSLDKVPQSVQGFLDKSIRAWKFDVTALPNAIVGPNTVLRNQMSLRVVAKADDKNNYEVRIAGASFPPVLEEKEDIRADGKLKPPVYPGQMAMAGARATTYLLLKIGKDGQVQDVIAEQVNLRALANSEKQMQQWRELFARNAIAAARKWRFLMPADMDDSEMDYRVARVPIEFAMWGDDEDADGWVSYVPGPRAENPWPEQHRHEGFSPDALASNGIYMQDQGGLRLLSELQPGDQ</sequence>